<evidence type="ECO:0000313" key="3">
    <source>
        <dbReference type="Proteomes" id="UP000009168"/>
    </source>
</evidence>
<organism evidence="2 3">
    <name type="scientific">Tetrahymena thermophila (strain SB210)</name>
    <dbReference type="NCBI Taxonomy" id="312017"/>
    <lineage>
        <taxon>Eukaryota</taxon>
        <taxon>Sar</taxon>
        <taxon>Alveolata</taxon>
        <taxon>Ciliophora</taxon>
        <taxon>Intramacronucleata</taxon>
        <taxon>Oligohymenophorea</taxon>
        <taxon>Hymenostomatida</taxon>
        <taxon>Tetrahymenina</taxon>
        <taxon>Tetrahymenidae</taxon>
        <taxon>Tetrahymena</taxon>
    </lineage>
</organism>
<dbReference type="EMBL" id="GG662673">
    <property type="protein sequence ID" value="EAR96943.1"/>
    <property type="molecule type" value="Genomic_DNA"/>
</dbReference>
<dbReference type="AlphaFoldDB" id="Q23KA0"/>
<dbReference type="RefSeq" id="XP_001017188.1">
    <property type="nucleotide sequence ID" value="XM_001017188.2"/>
</dbReference>
<keyword evidence="3" id="KW-1185">Reference proteome</keyword>
<dbReference type="InParanoid" id="Q23KA0"/>
<dbReference type="GeneID" id="7823160"/>
<dbReference type="HOGENOM" id="CLU_643259_0_0_1"/>
<accession>Q23KA0</accession>
<feature type="coiled-coil region" evidence="1">
    <location>
        <begin position="384"/>
        <end position="420"/>
    </location>
</feature>
<sequence>MIGFNQKNTVDVIDSNKQNIGFNKISNPFEFYYKKGSLPYDLWKFQQRCDQLEELGILQPQNDGDKTQLRYEDLKLPELMPYRNHTPPYQKERYKQNMKMKSLDTILKYKREHEKVSSFQMKQYEKPIRFYKDYFNGDSKIGKQQLIQQSYKSQHDTPKSQIQFMNNIPNYYASKESSSPLKNLQVSSLHQYKVTASENENYINYNIYNNDFPQVVNSIKKQYEDYKELISSEPSFFQRRNGGNYKSVPLAAQQYDPPSIPKIEEPQLKLIAPIMPVFVPINEKLPQNYMINMPLMPSQETQNFESQPTTNNSTVYTDAKKLQNGKFANGQNQNRFVEPIASRYSQQNRFESLNKKYKPDLLPKGDKAGYNMNPHSTAVNVVYQKQINNQLKSMQEIEDKKQKEEQKKISQQQLEEQYAKNLSRIFK</sequence>
<evidence type="ECO:0000313" key="2">
    <source>
        <dbReference type="EMBL" id="EAR96943.1"/>
    </source>
</evidence>
<dbReference type="Proteomes" id="UP000009168">
    <property type="component" value="Unassembled WGS sequence"/>
</dbReference>
<gene>
    <name evidence="2" type="ORF">TTHERM_00194350</name>
</gene>
<name>Q23KA0_TETTS</name>
<proteinExistence type="predicted"/>
<reference evidence="3" key="1">
    <citation type="journal article" date="2006" name="PLoS Biol.">
        <title>Macronuclear genome sequence of the ciliate Tetrahymena thermophila, a model eukaryote.</title>
        <authorList>
            <person name="Eisen J.A."/>
            <person name="Coyne R.S."/>
            <person name="Wu M."/>
            <person name="Wu D."/>
            <person name="Thiagarajan M."/>
            <person name="Wortman J.R."/>
            <person name="Badger J.H."/>
            <person name="Ren Q."/>
            <person name="Amedeo P."/>
            <person name="Jones K.M."/>
            <person name="Tallon L.J."/>
            <person name="Delcher A.L."/>
            <person name="Salzberg S.L."/>
            <person name="Silva J.C."/>
            <person name="Haas B.J."/>
            <person name="Majoros W.H."/>
            <person name="Farzad M."/>
            <person name="Carlton J.M."/>
            <person name="Smith R.K. Jr."/>
            <person name="Garg J."/>
            <person name="Pearlman R.E."/>
            <person name="Karrer K.M."/>
            <person name="Sun L."/>
            <person name="Manning G."/>
            <person name="Elde N.C."/>
            <person name="Turkewitz A.P."/>
            <person name="Asai D.J."/>
            <person name="Wilkes D.E."/>
            <person name="Wang Y."/>
            <person name="Cai H."/>
            <person name="Collins K."/>
            <person name="Stewart B.A."/>
            <person name="Lee S.R."/>
            <person name="Wilamowska K."/>
            <person name="Weinberg Z."/>
            <person name="Ruzzo W.L."/>
            <person name="Wloga D."/>
            <person name="Gaertig J."/>
            <person name="Frankel J."/>
            <person name="Tsao C.-C."/>
            <person name="Gorovsky M.A."/>
            <person name="Keeling P.J."/>
            <person name="Waller R.F."/>
            <person name="Patron N.J."/>
            <person name="Cherry J.M."/>
            <person name="Stover N.A."/>
            <person name="Krieger C.J."/>
            <person name="del Toro C."/>
            <person name="Ryder H.F."/>
            <person name="Williamson S.C."/>
            <person name="Barbeau R.A."/>
            <person name="Hamilton E.P."/>
            <person name="Orias E."/>
        </authorList>
    </citation>
    <scope>NUCLEOTIDE SEQUENCE [LARGE SCALE GENOMIC DNA]</scope>
    <source>
        <strain evidence="3">SB210</strain>
    </source>
</reference>
<keyword evidence="1" id="KW-0175">Coiled coil</keyword>
<dbReference type="KEGG" id="tet:TTHERM_00194350"/>
<evidence type="ECO:0000256" key="1">
    <source>
        <dbReference type="SAM" id="Coils"/>
    </source>
</evidence>
<protein>
    <submittedName>
        <fullName evidence="2">Uncharacterized protein</fullName>
    </submittedName>
</protein>